<feature type="chain" id="PRO_5040219432" description="lytic cellulose monooxygenase (C4-dehydrogenating)" evidence="13">
    <location>
        <begin position="20"/>
        <end position="263"/>
    </location>
</feature>
<dbReference type="Pfam" id="PF03443">
    <property type="entry name" value="AA9"/>
    <property type="match status" value="1"/>
</dbReference>
<keyword evidence="3" id="KW-0136">Cellulose degradation</keyword>
<comment type="similarity">
    <text evidence="10">Belongs to the polysaccharide monooxygenase AA9 family.</text>
</comment>
<dbReference type="PANTHER" id="PTHR33353">
    <property type="entry name" value="PUTATIVE (AFU_ORTHOLOGUE AFUA_1G12560)-RELATED"/>
    <property type="match status" value="1"/>
</dbReference>
<keyword evidence="2" id="KW-0479">Metal-binding</keyword>
<organism evidence="15 16">
    <name type="scientific">Lyophyllum shimeji</name>
    <name type="common">Hon-shimeji</name>
    <name type="synonym">Tricholoma shimeji</name>
    <dbReference type="NCBI Taxonomy" id="47721"/>
    <lineage>
        <taxon>Eukaryota</taxon>
        <taxon>Fungi</taxon>
        <taxon>Dikarya</taxon>
        <taxon>Basidiomycota</taxon>
        <taxon>Agaricomycotina</taxon>
        <taxon>Agaricomycetes</taxon>
        <taxon>Agaricomycetidae</taxon>
        <taxon>Agaricales</taxon>
        <taxon>Tricholomatineae</taxon>
        <taxon>Lyophyllaceae</taxon>
        <taxon>Lyophyllum</taxon>
    </lineage>
</organism>
<keyword evidence="8" id="KW-0119">Carbohydrate metabolism</keyword>
<keyword evidence="15" id="KW-0378">Hydrolase</keyword>
<evidence type="ECO:0000256" key="6">
    <source>
        <dbReference type="ARBA" id="ARBA00023033"/>
    </source>
</evidence>
<evidence type="ECO:0000256" key="4">
    <source>
        <dbReference type="ARBA" id="ARBA00023002"/>
    </source>
</evidence>
<evidence type="ECO:0000313" key="16">
    <source>
        <dbReference type="Proteomes" id="UP001063166"/>
    </source>
</evidence>
<keyword evidence="9" id="KW-0624">Polysaccharide degradation</keyword>
<dbReference type="InterPro" id="IPR005103">
    <property type="entry name" value="AA9_LPMO"/>
</dbReference>
<keyword evidence="13" id="KW-0732">Signal</keyword>
<dbReference type="Gene3D" id="2.70.50.70">
    <property type="match status" value="1"/>
</dbReference>
<accession>A0A9P3PYN7</accession>
<dbReference type="OrthoDB" id="4849160at2759"/>
<dbReference type="InterPro" id="IPR049892">
    <property type="entry name" value="AA9"/>
</dbReference>
<evidence type="ECO:0000256" key="11">
    <source>
        <dbReference type="ARBA" id="ARBA00045077"/>
    </source>
</evidence>
<feature type="domain" description="Auxiliary Activity family 9 catalytic" evidence="14">
    <location>
        <begin position="33"/>
        <end position="249"/>
    </location>
</feature>
<dbReference type="GO" id="GO:0004497">
    <property type="term" value="F:monooxygenase activity"/>
    <property type="evidence" value="ECO:0007669"/>
    <property type="project" value="UniProtKB-KW"/>
</dbReference>
<keyword evidence="4" id="KW-0560">Oxidoreductase</keyword>
<dbReference type="GO" id="GO:0030245">
    <property type="term" value="P:cellulose catabolic process"/>
    <property type="evidence" value="ECO:0007669"/>
    <property type="project" value="UniProtKB-KW"/>
</dbReference>
<dbReference type="EC" id="1.14.99.56" evidence="12"/>
<evidence type="ECO:0000256" key="10">
    <source>
        <dbReference type="ARBA" id="ARBA00044502"/>
    </source>
</evidence>
<keyword evidence="16" id="KW-1185">Reference proteome</keyword>
<gene>
    <name evidence="15" type="ORF">LshimejAT787_1700620</name>
</gene>
<dbReference type="PANTHER" id="PTHR33353:SF6">
    <property type="entry name" value="ENDOGLUCANASE IV"/>
    <property type="match status" value="1"/>
</dbReference>
<dbReference type="GO" id="GO:0016787">
    <property type="term" value="F:hydrolase activity"/>
    <property type="evidence" value="ECO:0007669"/>
    <property type="project" value="UniProtKB-KW"/>
</dbReference>
<evidence type="ECO:0000256" key="3">
    <source>
        <dbReference type="ARBA" id="ARBA00023001"/>
    </source>
</evidence>
<sequence>MSSVLTNVSFRAMFKLALAASLLTALVSSVHGHGYVQEIKAGGTTYTGYLPYQDPYMNPAPQRIVRKIPGNGPVTDLSLIDVQCNGYTAGGVAGSAPAPIYATVAAGSQMALNWTTWPDSHKGPMITYMARAPSDITNWNPGTSAVWFKVAEAGLVNGKWAATDLLTASNSIYTFTIPPKLKAGQYIIRHEIIALHAATSYPGAQVYPSCIQVQVTGSGTALPTSFVSFPGAYTASTPGIVFDVYQGPSTYPIPGPSVWTGGN</sequence>
<reference evidence="15" key="1">
    <citation type="submission" date="2022-07" db="EMBL/GenBank/DDBJ databases">
        <title>The genome of Lyophyllum shimeji provides insight into the initial evolution of ectomycorrhizal fungal genome.</title>
        <authorList>
            <person name="Kobayashi Y."/>
            <person name="Shibata T."/>
            <person name="Hirakawa H."/>
            <person name="Shigenobu S."/>
            <person name="Nishiyama T."/>
            <person name="Yamada A."/>
            <person name="Hasebe M."/>
            <person name="Kawaguchi M."/>
        </authorList>
    </citation>
    <scope>NUCLEOTIDE SEQUENCE</scope>
    <source>
        <strain evidence="15">AT787</strain>
    </source>
</reference>
<evidence type="ECO:0000256" key="5">
    <source>
        <dbReference type="ARBA" id="ARBA00023008"/>
    </source>
</evidence>
<keyword evidence="5" id="KW-0186">Copper</keyword>
<proteinExistence type="inferred from homology"/>
<keyword evidence="7" id="KW-1015">Disulfide bond</keyword>
<comment type="catalytic activity">
    <reaction evidence="11">
        <text>[(1-&gt;4)-beta-D-glucosyl]n+m + reduced acceptor + O2 = 4-dehydro-beta-D-glucosyl-[(1-&gt;4)-beta-D-glucosyl]n-1 + [(1-&gt;4)-beta-D-glucosyl]m + acceptor + H2O.</text>
        <dbReference type="EC" id="1.14.99.56"/>
    </reaction>
</comment>
<feature type="signal peptide" evidence="13">
    <location>
        <begin position="1"/>
        <end position="19"/>
    </location>
</feature>
<evidence type="ECO:0000256" key="1">
    <source>
        <dbReference type="ARBA" id="ARBA00001973"/>
    </source>
</evidence>
<evidence type="ECO:0000256" key="8">
    <source>
        <dbReference type="ARBA" id="ARBA00023277"/>
    </source>
</evidence>
<dbReference type="EMBL" id="BRPK01000017">
    <property type="protein sequence ID" value="GLB44435.1"/>
    <property type="molecule type" value="Genomic_DNA"/>
</dbReference>
<keyword evidence="6" id="KW-0503">Monooxygenase</keyword>
<protein>
    <recommendedName>
        <fullName evidence="12">lytic cellulose monooxygenase (C4-dehydrogenating)</fullName>
        <ecNumber evidence="12">1.14.99.56</ecNumber>
    </recommendedName>
</protein>
<evidence type="ECO:0000256" key="13">
    <source>
        <dbReference type="SAM" id="SignalP"/>
    </source>
</evidence>
<dbReference type="CDD" id="cd21175">
    <property type="entry name" value="LPMO_AA9"/>
    <property type="match status" value="1"/>
</dbReference>
<dbReference type="Proteomes" id="UP001063166">
    <property type="component" value="Unassembled WGS sequence"/>
</dbReference>
<evidence type="ECO:0000256" key="9">
    <source>
        <dbReference type="ARBA" id="ARBA00023326"/>
    </source>
</evidence>
<evidence type="ECO:0000259" key="14">
    <source>
        <dbReference type="Pfam" id="PF03443"/>
    </source>
</evidence>
<evidence type="ECO:0000256" key="12">
    <source>
        <dbReference type="ARBA" id="ARBA00047174"/>
    </source>
</evidence>
<evidence type="ECO:0000313" key="15">
    <source>
        <dbReference type="EMBL" id="GLB44435.1"/>
    </source>
</evidence>
<comment type="cofactor">
    <cofactor evidence="1">
        <name>Cu(2+)</name>
        <dbReference type="ChEBI" id="CHEBI:29036"/>
    </cofactor>
</comment>
<comment type="caution">
    <text evidence="15">The sequence shown here is derived from an EMBL/GenBank/DDBJ whole genome shotgun (WGS) entry which is preliminary data.</text>
</comment>
<name>A0A9P3PYN7_LYOSH</name>
<evidence type="ECO:0000256" key="2">
    <source>
        <dbReference type="ARBA" id="ARBA00022723"/>
    </source>
</evidence>
<evidence type="ECO:0000256" key="7">
    <source>
        <dbReference type="ARBA" id="ARBA00023157"/>
    </source>
</evidence>
<dbReference type="AlphaFoldDB" id="A0A9P3PYN7"/>
<dbReference type="GO" id="GO:0046872">
    <property type="term" value="F:metal ion binding"/>
    <property type="evidence" value="ECO:0007669"/>
    <property type="project" value="UniProtKB-KW"/>
</dbReference>